<accession>A0ABT7YL15</accession>
<dbReference type="InterPro" id="IPR019239">
    <property type="entry name" value="VapB_antitoxin"/>
</dbReference>
<reference evidence="1" key="1">
    <citation type="submission" date="2023-06" db="EMBL/GenBank/DDBJ databases">
        <title>Gycomyces niveus sp.nov., a novel actinomycete isolated from soil in Shouguang.</title>
        <authorList>
            <person name="Yang X."/>
            <person name="Zhao J."/>
        </authorList>
    </citation>
    <scope>NUCLEOTIDE SEQUENCE</scope>
    <source>
        <strain evidence="1">NEAU C2</strain>
    </source>
</reference>
<dbReference type="RefSeq" id="WP_289955921.1">
    <property type="nucleotide sequence ID" value="NZ_JAUEMJ010000002.1"/>
</dbReference>
<protein>
    <submittedName>
        <fullName evidence="1">Type II toxin-antitoxin system VapB family antitoxin</fullName>
    </submittedName>
</protein>
<evidence type="ECO:0000313" key="1">
    <source>
        <dbReference type="EMBL" id="MDN3239280.1"/>
    </source>
</evidence>
<sequence length="51" mass="5352">MSAVRIDIADELLEAAMHLMGTASKDDAVNEVLADRLADAKRSAPGGLGRE</sequence>
<dbReference type="EMBL" id="JAUEMJ010000002">
    <property type="protein sequence ID" value="MDN3239280.1"/>
    <property type="molecule type" value="Genomic_DNA"/>
</dbReference>
<evidence type="ECO:0000313" key="2">
    <source>
        <dbReference type="Proteomes" id="UP001171902"/>
    </source>
</evidence>
<name>A0ABT7YL15_9ACTN</name>
<proteinExistence type="predicted"/>
<gene>
    <name evidence="1" type="ORF">QWI33_06065</name>
</gene>
<comment type="caution">
    <text evidence="1">The sequence shown here is derived from an EMBL/GenBank/DDBJ whole genome shotgun (WGS) entry which is preliminary data.</text>
</comment>
<dbReference type="Pfam" id="PF09957">
    <property type="entry name" value="VapB_antitoxin"/>
    <property type="match status" value="1"/>
</dbReference>
<keyword evidence="2" id="KW-1185">Reference proteome</keyword>
<organism evidence="1 2">
    <name type="scientific">Glycomyces tritici</name>
    <dbReference type="NCBI Taxonomy" id="2665176"/>
    <lineage>
        <taxon>Bacteria</taxon>
        <taxon>Bacillati</taxon>
        <taxon>Actinomycetota</taxon>
        <taxon>Actinomycetes</taxon>
        <taxon>Glycomycetales</taxon>
        <taxon>Glycomycetaceae</taxon>
        <taxon>Glycomyces</taxon>
    </lineage>
</organism>
<dbReference type="Proteomes" id="UP001171902">
    <property type="component" value="Unassembled WGS sequence"/>
</dbReference>